<dbReference type="RefSeq" id="WP_062834636.1">
    <property type="nucleotide sequence ID" value="NZ_BCNV01000001.1"/>
</dbReference>
<protein>
    <submittedName>
        <fullName evidence="1">Regulator of chromosome condensation family protein</fullName>
    </submittedName>
</protein>
<sequence length="517" mass="56902">MSTKSIMNTAGNSTSFTFPRIPSARSIRFYGTNNVYGHGGTTYVDVFDDDTKTWVNIKALTGNPYLISTFGLMTFTKRPISGVRWRTTDHWHGTHSAIGVTVDYQASVVDSVLMPVSIHKQDMNFSARMSHEDGLQAQWRITVNGVQKYPASGYTTLMNVPFSFGKNLPHTDFVIGANTVGIETRDSGGNVETFTYTVTKVNATPTVSAQLSSKLIHGQDVKLNAAFNDANAEDTVQYRVLLNNVQRFPSSGFSTLAAVPVPLAIVFNNSDLIVGTNTIRVEFKDDWGALGTWSDTVTKLNAVPTLSGSMSGLTLNAVINDTDGDDVRYRILINGKQVFPESNYTTLLHVPLEIKYTLSSQQVIIGSNNLIRVEYMDSLGGVGAWEKPFVADFAGLMFCDEAETYYSTDLGEILKYLDFGTIVAGQTTSAERVFLKNTLGYPVEEIQLWNTQGELDGVNAKAEISYSTAPFEAIDMLEFADQLNHGEKIPFYVRVVTNRFALHGGMFDVYVKADPVL</sequence>
<evidence type="ECO:0000313" key="2">
    <source>
        <dbReference type="Proteomes" id="UP000069697"/>
    </source>
</evidence>
<dbReference type="AlphaFoldDB" id="A0A117I1E0"/>
<organism evidence="1 2">
    <name type="scientific">Paenibacillus amylolyticus</name>
    <dbReference type="NCBI Taxonomy" id="1451"/>
    <lineage>
        <taxon>Bacteria</taxon>
        <taxon>Bacillati</taxon>
        <taxon>Bacillota</taxon>
        <taxon>Bacilli</taxon>
        <taxon>Bacillales</taxon>
        <taxon>Paenibacillaceae</taxon>
        <taxon>Paenibacillus</taxon>
    </lineage>
</organism>
<evidence type="ECO:0000313" key="1">
    <source>
        <dbReference type="EMBL" id="GAS82020.1"/>
    </source>
</evidence>
<dbReference type="Proteomes" id="UP000069697">
    <property type="component" value="Unassembled WGS sequence"/>
</dbReference>
<reference evidence="2" key="2">
    <citation type="submission" date="2016-01" db="EMBL/GenBank/DDBJ databases">
        <title>Draft Genome Sequence of Paenibacillus amylolyticus Heshi-A3 that Was Isolated from Fermented Rice Bran with Aging Salted Mackerel, Which Was Named Heshiko as Traditional Fermented Seafood in Japan.</title>
        <authorList>
            <person name="Akuzawa S."/>
            <person name="Nakagawa J."/>
            <person name="Kanekatsu T."/>
            <person name="Kubota E."/>
            <person name="Ohtake R."/>
            <person name="Suzuki T."/>
            <person name="Kanesaki Y."/>
        </authorList>
    </citation>
    <scope>NUCLEOTIDE SEQUENCE [LARGE SCALE GENOMIC DNA]</scope>
    <source>
        <strain evidence="2">Heshi-A3</strain>
    </source>
</reference>
<name>A0A117I1E0_PAEAM</name>
<gene>
    <name evidence="1" type="ORF">PAHA3_2094</name>
</gene>
<dbReference type="EMBL" id="BCNV01000001">
    <property type="protein sequence ID" value="GAS82020.1"/>
    <property type="molecule type" value="Genomic_DNA"/>
</dbReference>
<accession>A0A117I1E0</accession>
<reference evidence="1 2" key="1">
    <citation type="journal article" date="2016" name="Genome Announc.">
        <title>Draft Genome Sequence of Paenibacillus amylolyticus Heshi-A3, Isolated from Fermented Rice Bran in a Japanese Fermented Seafood Dish.</title>
        <authorList>
            <person name="Akuzawa S."/>
            <person name="Nagaoka J."/>
            <person name="Kanekatsu M."/>
            <person name="Kubota E."/>
            <person name="Ohtake R."/>
            <person name="Suzuki T."/>
            <person name="Kanesaki Y."/>
        </authorList>
    </citation>
    <scope>NUCLEOTIDE SEQUENCE [LARGE SCALE GENOMIC DNA]</scope>
    <source>
        <strain evidence="1 2">Heshi-A3</strain>
    </source>
</reference>
<comment type="caution">
    <text evidence="1">The sequence shown here is derived from an EMBL/GenBank/DDBJ whole genome shotgun (WGS) entry which is preliminary data.</text>
</comment>
<proteinExistence type="predicted"/>